<gene>
    <name evidence="10" type="primary">Nfu_g_1_017013</name>
</gene>
<dbReference type="PANTHER" id="PTHR14003">
    <property type="entry name" value="TRANSCRIPTIONAL REPRESSOR PROTEIN YY"/>
    <property type="match status" value="1"/>
</dbReference>
<evidence type="ECO:0000259" key="9">
    <source>
        <dbReference type="PROSITE" id="PS50157"/>
    </source>
</evidence>
<comment type="similarity">
    <text evidence="2">Belongs to the krueppel C2H2-type zinc-finger protein family.</text>
</comment>
<proteinExistence type="inferred from homology"/>
<dbReference type="AlphaFoldDB" id="A0A1A7XGV9"/>
<evidence type="ECO:0000256" key="4">
    <source>
        <dbReference type="ARBA" id="ARBA00022737"/>
    </source>
</evidence>
<keyword evidence="5 8" id="KW-0863">Zinc-finger</keyword>
<evidence type="ECO:0000313" key="10">
    <source>
        <dbReference type="EMBL" id="SBP17075.1"/>
    </source>
</evidence>
<dbReference type="PROSITE" id="PS50157">
    <property type="entry name" value="ZINC_FINGER_C2H2_2"/>
    <property type="match status" value="2"/>
</dbReference>
<organism evidence="10">
    <name type="scientific">Iconisemion striatum</name>
    <dbReference type="NCBI Taxonomy" id="60296"/>
    <lineage>
        <taxon>Eukaryota</taxon>
        <taxon>Metazoa</taxon>
        <taxon>Chordata</taxon>
        <taxon>Craniata</taxon>
        <taxon>Vertebrata</taxon>
        <taxon>Euteleostomi</taxon>
        <taxon>Actinopterygii</taxon>
        <taxon>Neopterygii</taxon>
        <taxon>Teleostei</taxon>
        <taxon>Neoteleostei</taxon>
        <taxon>Acanthomorphata</taxon>
        <taxon>Ovalentaria</taxon>
        <taxon>Atherinomorphae</taxon>
        <taxon>Cyprinodontiformes</taxon>
        <taxon>Nothobranchiidae</taxon>
        <taxon>Iconisemion</taxon>
    </lineage>
</organism>
<dbReference type="GO" id="GO:0008270">
    <property type="term" value="F:zinc ion binding"/>
    <property type="evidence" value="ECO:0007669"/>
    <property type="project" value="UniProtKB-KW"/>
</dbReference>
<dbReference type="GO" id="GO:0031519">
    <property type="term" value="C:PcG protein complex"/>
    <property type="evidence" value="ECO:0007669"/>
    <property type="project" value="TreeGrafter"/>
</dbReference>
<dbReference type="GO" id="GO:0000785">
    <property type="term" value="C:chromatin"/>
    <property type="evidence" value="ECO:0007669"/>
    <property type="project" value="TreeGrafter"/>
</dbReference>
<evidence type="ECO:0000256" key="1">
    <source>
        <dbReference type="ARBA" id="ARBA00004123"/>
    </source>
</evidence>
<dbReference type="InterPro" id="IPR036236">
    <property type="entry name" value="Znf_C2H2_sf"/>
</dbReference>
<dbReference type="EMBL" id="HADW01015675">
    <property type="protein sequence ID" value="SBP17075.1"/>
    <property type="molecule type" value="Transcribed_RNA"/>
</dbReference>
<sequence length="208" mass="24080">SLSVRDYLLLKKYSQSQTKPLSSEFNGGIDRERRQPDMSWKPQINVHRIACPEVPQHHVWEEEQVLTDQLLFNQETTSSLDQKEPETLLMKEEQQDLYISQHEGQFILKQENVTFMVTAPSEETDCFKPESLKGNLTKHLTINTGENPYSCETCGKRFSQSKNLTRHKRTHTGERPYSCEACGKCFSRGSHLTRHMGTHTGEKYFPCL</sequence>
<feature type="non-terminal residue" evidence="10">
    <location>
        <position position="1"/>
    </location>
</feature>
<protein>
    <recommendedName>
        <fullName evidence="9">C2H2-type domain-containing protein</fullName>
    </recommendedName>
</protein>
<reference evidence="10" key="1">
    <citation type="submission" date="2016-05" db="EMBL/GenBank/DDBJ databases">
        <authorList>
            <person name="Lavstsen T."/>
            <person name="Jespersen J.S."/>
        </authorList>
    </citation>
    <scope>NUCLEOTIDE SEQUENCE</scope>
    <source>
        <tissue evidence="10">Brain</tissue>
    </source>
</reference>
<dbReference type="GO" id="GO:0000981">
    <property type="term" value="F:DNA-binding transcription factor activity, RNA polymerase II-specific"/>
    <property type="evidence" value="ECO:0007669"/>
    <property type="project" value="TreeGrafter"/>
</dbReference>
<keyword evidence="7" id="KW-0539">Nucleus</keyword>
<reference evidence="10" key="2">
    <citation type="submission" date="2016-06" db="EMBL/GenBank/DDBJ databases">
        <title>The genome of a short-lived fish provides insights into sex chromosome evolution and the genetic control of aging.</title>
        <authorList>
            <person name="Reichwald K."/>
            <person name="Felder M."/>
            <person name="Petzold A."/>
            <person name="Koch P."/>
            <person name="Groth M."/>
            <person name="Platzer M."/>
        </authorList>
    </citation>
    <scope>NUCLEOTIDE SEQUENCE</scope>
    <source>
        <tissue evidence="10">Brain</tissue>
    </source>
</reference>
<evidence type="ECO:0000256" key="8">
    <source>
        <dbReference type="PROSITE-ProRule" id="PRU00042"/>
    </source>
</evidence>
<dbReference type="Gene3D" id="3.30.160.60">
    <property type="entry name" value="Classic Zinc Finger"/>
    <property type="match status" value="2"/>
</dbReference>
<evidence type="ECO:0000256" key="6">
    <source>
        <dbReference type="ARBA" id="ARBA00022833"/>
    </source>
</evidence>
<dbReference type="PANTHER" id="PTHR14003:SF23">
    <property type="entry name" value="ZINC FINGER PROTEIN 143"/>
    <property type="match status" value="1"/>
</dbReference>
<dbReference type="FunFam" id="3.30.160.60:FF:001158">
    <property type="entry name" value="zinc finger protein 22"/>
    <property type="match status" value="1"/>
</dbReference>
<keyword evidence="6" id="KW-0862">Zinc</keyword>
<comment type="subcellular location">
    <subcellularLocation>
        <location evidence="1">Nucleus</location>
    </subcellularLocation>
</comment>
<feature type="domain" description="C2H2-type" evidence="9">
    <location>
        <begin position="177"/>
        <end position="204"/>
    </location>
</feature>
<dbReference type="GO" id="GO:0005667">
    <property type="term" value="C:transcription regulator complex"/>
    <property type="evidence" value="ECO:0007669"/>
    <property type="project" value="TreeGrafter"/>
</dbReference>
<keyword evidence="4" id="KW-0677">Repeat</keyword>
<keyword evidence="3" id="KW-0479">Metal-binding</keyword>
<dbReference type="GO" id="GO:0000978">
    <property type="term" value="F:RNA polymerase II cis-regulatory region sequence-specific DNA binding"/>
    <property type="evidence" value="ECO:0007669"/>
    <property type="project" value="TreeGrafter"/>
</dbReference>
<accession>A0A1A7XGV9</accession>
<dbReference type="PROSITE" id="PS00028">
    <property type="entry name" value="ZINC_FINGER_C2H2_1"/>
    <property type="match status" value="2"/>
</dbReference>
<dbReference type="InterPro" id="IPR013087">
    <property type="entry name" value="Znf_C2H2_type"/>
</dbReference>
<dbReference type="SMART" id="SM00355">
    <property type="entry name" value="ZnF_C2H2"/>
    <property type="match status" value="2"/>
</dbReference>
<evidence type="ECO:0000256" key="7">
    <source>
        <dbReference type="ARBA" id="ARBA00023242"/>
    </source>
</evidence>
<feature type="domain" description="C2H2-type" evidence="9">
    <location>
        <begin position="149"/>
        <end position="176"/>
    </location>
</feature>
<dbReference type="SUPFAM" id="SSF57667">
    <property type="entry name" value="beta-beta-alpha zinc fingers"/>
    <property type="match status" value="2"/>
</dbReference>
<dbReference type="Pfam" id="PF00096">
    <property type="entry name" value="zf-C2H2"/>
    <property type="match status" value="2"/>
</dbReference>
<evidence type="ECO:0000256" key="3">
    <source>
        <dbReference type="ARBA" id="ARBA00022723"/>
    </source>
</evidence>
<dbReference type="PRINTS" id="PR00048">
    <property type="entry name" value="ZINCFINGER"/>
</dbReference>
<name>A0A1A7XGV9_9TELE</name>
<evidence type="ECO:0000256" key="5">
    <source>
        <dbReference type="ARBA" id="ARBA00022771"/>
    </source>
</evidence>
<evidence type="ECO:0000256" key="2">
    <source>
        <dbReference type="ARBA" id="ARBA00006991"/>
    </source>
</evidence>
<dbReference type="FunFam" id="3.30.160.60:FF:002343">
    <property type="entry name" value="Zinc finger protein 33A"/>
    <property type="match status" value="1"/>
</dbReference>